<accession>A0A8B7N5G9</accession>
<feature type="binding site" evidence="12">
    <location>
        <position position="579"/>
    </location>
    <ligand>
        <name>Zn(2+)</name>
        <dbReference type="ChEBI" id="CHEBI:29105"/>
        <note>catalytic</note>
    </ligand>
</feature>
<keyword evidence="9 11" id="KW-1015">Disulfide bond</keyword>
<keyword evidence="3 12" id="KW-0479">Metal-binding</keyword>
<evidence type="ECO:0000256" key="5">
    <source>
        <dbReference type="ARBA" id="ARBA00022801"/>
    </source>
</evidence>
<keyword evidence="8" id="KW-0865">Zymogen</keyword>
<feature type="active site" evidence="12">
    <location>
        <position position="576"/>
    </location>
</feature>
<dbReference type="FunFam" id="3.40.390.10:FF:000015">
    <property type="entry name" value="Meprin A subunit"/>
    <property type="match status" value="1"/>
</dbReference>
<dbReference type="PRINTS" id="PR00480">
    <property type="entry name" value="ASTACIN"/>
</dbReference>
<name>A0A8B7N5G9_HYAAZ</name>
<feature type="disulfide bond" evidence="11">
    <location>
        <begin position="743"/>
        <end position="777"/>
    </location>
</feature>
<keyword evidence="17" id="KW-1185">Reference proteome</keyword>
<dbReference type="Gene3D" id="3.40.390.10">
    <property type="entry name" value="Collagenase (Catalytic Domain)"/>
    <property type="match status" value="1"/>
</dbReference>
<dbReference type="GO" id="GO:0004222">
    <property type="term" value="F:metalloendopeptidase activity"/>
    <property type="evidence" value="ECO:0007669"/>
    <property type="project" value="UniProtKB-UniRule"/>
</dbReference>
<dbReference type="InterPro" id="IPR024079">
    <property type="entry name" value="MetalloPept_cat_dom_sf"/>
</dbReference>
<feature type="region of interest" description="Disordered" evidence="14">
    <location>
        <begin position="310"/>
        <end position="330"/>
    </location>
</feature>
<evidence type="ECO:0000256" key="4">
    <source>
        <dbReference type="ARBA" id="ARBA00022729"/>
    </source>
</evidence>
<evidence type="ECO:0000256" key="3">
    <source>
        <dbReference type="ARBA" id="ARBA00022723"/>
    </source>
</evidence>
<gene>
    <name evidence="18" type="primary">LOC108666199</name>
</gene>
<dbReference type="SMART" id="SM00254">
    <property type="entry name" value="ShKT"/>
    <property type="match status" value="3"/>
</dbReference>
<keyword evidence="2 12" id="KW-0645">Protease</keyword>
<keyword evidence="7 12" id="KW-0482">Metalloprotease</keyword>
<feature type="domain" description="ShKT" evidence="15">
    <location>
        <begin position="788"/>
        <end position="822"/>
    </location>
</feature>
<comment type="function">
    <text evidence="1">Metalloprotease.</text>
</comment>
<keyword evidence="10" id="KW-0325">Glycoprotein</keyword>
<dbReference type="InterPro" id="IPR034035">
    <property type="entry name" value="Astacin-like_dom"/>
</dbReference>
<dbReference type="PROSITE" id="PS51670">
    <property type="entry name" value="SHKT"/>
    <property type="match status" value="3"/>
</dbReference>
<evidence type="ECO:0000313" key="17">
    <source>
        <dbReference type="Proteomes" id="UP000694843"/>
    </source>
</evidence>
<protein>
    <recommendedName>
        <fullName evidence="13">Metalloendopeptidase</fullName>
        <ecNumber evidence="13">3.4.24.-</ecNumber>
    </recommendedName>
</protein>
<dbReference type="SMART" id="SM00235">
    <property type="entry name" value="ZnMc"/>
    <property type="match status" value="1"/>
</dbReference>
<dbReference type="CDD" id="cd04280">
    <property type="entry name" value="ZnMc_astacin_like"/>
    <property type="match status" value="1"/>
</dbReference>
<evidence type="ECO:0000256" key="2">
    <source>
        <dbReference type="ARBA" id="ARBA00022670"/>
    </source>
</evidence>
<dbReference type="GO" id="GO:0006508">
    <property type="term" value="P:proteolysis"/>
    <property type="evidence" value="ECO:0007669"/>
    <property type="project" value="UniProtKB-KW"/>
</dbReference>
<comment type="caution">
    <text evidence="11">Lacks conserved residue(s) required for the propagation of feature annotation.</text>
</comment>
<comment type="cofactor">
    <cofactor evidence="12 13">
        <name>Zn(2+)</name>
        <dbReference type="ChEBI" id="CHEBI:29105"/>
    </cofactor>
    <text evidence="12 13">Binds 1 zinc ion per subunit.</text>
</comment>
<feature type="compositionally biased region" description="Polar residues" evidence="14">
    <location>
        <begin position="314"/>
        <end position="329"/>
    </location>
</feature>
<keyword evidence="4" id="KW-0732">Signal</keyword>
<evidence type="ECO:0000256" key="1">
    <source>
        <dbReference type="ARBA" id="ARBA00002657"/>
    </source>
</evidence>
<evidence type="ECO:0000259" key="15">
    <source>
        <dbReference type="PROSITE" id="PS51670"/>
    </source>
</evidence>
<feature type="domain" description="Peptidase M12A" evidence="16">
    <location>
        <begin position="485"/>
        <end position="678"/>
    </location>
</feature>
<evidence type="ECO:0000256" key="8">
    <source>
        <dbReference type="ARBA" id="ARBA00023145"/>
    </source>
</evidence>
<evidence type="ECO:0000256" key="11">
    <source>
        <dbReference type="PROSITE-ProRule" id="PRU01005"/>
    </source>
</evidence>
<organism evidence="17 18">
    <name type="scientific">Hyalella azteca</name>
    <name type="common">Amphipod</name>
    <dbReference type="NCBI Taxonomy" id="294128"/>
    <lineage>
        <taxon>Eukaryota</taxon>
        <taxon>Metazoa</taxon>
        <taxon>Ecdysozoa</taxon>
        <taxon>Arthropoda</taxon>
        <taxon>Crustacea</taxon>
        <taxon>Multicrustacea</taxon>
        <taxon>Malacostraca</taxon>
        <taxon>Eumalacostraca</taxon>
        <taxon>Peracarida</taxon>
        <taxon>Amphipoda</taxon>
        <taxon>Senticaudata</taxon>
        <taxon>Talitrida</taxon>
        <taxon>Talitroidea</taxon>
        <taxon>Hyalellidae</taxon>
        <taxon>Hyalella</taxon>
    </lineage>
</organism>
<reference evidence="18" key="1">
    <citation type="submission" date="2025-08" db="UniProtKB">
        <authorList>
            <consortium name="RefSeq"/>
        </authorList>
    </citation>
    <scope>IDENTIFICATION</scope>
    <source>
        <tissue evidence="18">Whole organism</tissue>
    </source>
</reference>
<dbReference type="AlphaFoldDB" id="A0A8B7N5G9"/>
<sequence length="822" mass="92565">MKNLIYIFVVCSIRILVLHDDIFLFQKTNIFGKIMTRIVRRRNLGLNNEEYLVRDLLFLFLWSLLVSLCMNFVLKWPTATALNVPSNQINDDANDTAAINGKINVHDKKFPHEVEFFYSYLKAMSVNFTPDSEKEIDETLEEVSSSKGFFNSTKSNVTAIFPLPAKSQPGNGSIIPEDSKFSTSNSVDKELNSFADHRIEFSGHELSLGKNKISKKRIPLVTDFMEKRKNRDKKSNIKHVLKVTYDFIHPRVQTPRSTFVKTKKRDSDFHSKSESLRIEPENFVNVAPSVNYKYDDVSFYETDPVNSFHKRNENPLSNESAPQTSSAQIVTPDAASVEPMAGTTGEEISSNHSSDVVNTTMEGKIIPNDMSKAAAVNNVSKEKPRSSDPDADLLHLTTGKFDVNDPSLVTIPPGQFDTMDFDVPGEPLTPEDYENAALQDDEPVDTSKQVDPTTTAEQFEGDIRLVEDDKPINKSALEGLPTFRSGIVSSERLWPNGNVPYLLSSTFRDEERTIIAKAIKTLHDQSCVRFIPHSNERDYIHFLKGDGCTSNIGRVGGSQAVSLGPGCFRAGVVMHELMHALGFWHEQSRYDRDRYININWDNIQKGKGYNFQKYDFKGLQHVGTQYDFESLMHYSPFAFAKNRSLPTVEPKTGQHAVGQRRGLSSNDLQRLMELYPCPNATAPANFPNVHLPTATLPPPVPGLCLDTDRHCASWAQMGQCTENPAWMMLHCRQSCHRCADSKCVDLNEKCADWRATGQCELNAPYMHLYCMKSCQLCAGSETGKTQECTNSNKKCGLWASQGDCVRYPGYMNRYCRKSCVQC</sequence>
<dbReference type="GO" id="GO:0008270">
    <property type="term" value="F:zinc ion binding"/>
    <property type="evidence" value="ECO:0007669"/>
    <property type="project" value="UniProtKB-UniRule"/>
</dbReference>
<evidence type="ECO:0000256" key="9">
    <source>
        <dbReference type="ARBA" id="ARBA00023157"/>
    </source>
</evidence>
<feature type="disulfide bond" evidence="11">
    <location>
        <begin position="704"/>
        <end position="738"/>
    </location>
</feature>
<proteinExistence type="predicted"/>
<dbReference type="SUPFAM" id="SSF55486">
    <property type="entry name" value="Metalloproteases ('zincins'), catalytic domain"/>
    <property type="match status" value="1"/>
</dbReference>
<dbReference type="OrthoDB" id="291007at2759"/>
<evidence type="ECO:0000256" key="6">
    <source>
        <dbReference type="ARBA" id="ARBA00022833"/>
    </source>
</evidence>
<dbReference type="PANTHER" id="PTHR10127">
    <property type="entry name" value="DISCOIDIN, CUB, EGF, LAMININ , AND ZINC METALLOPROTEASE DOMAIN CONTAINING"/>
    <property type="match status" value="1"/>
</dbReference>
<dbReference type="GeneID" id="108666199"/>
<dbReference type="RefSeq" id="XP_018008514.1">
    <property type="nucleotide sequence ID" value="XM_018153025.2"/>
</dbReference>
<keyword evidence="6 12" id="KW-0862">Zinc</keyword>
<dbReference type="EC" id="3.4.24.-" evidence="13"/>
<evidence type="ECO:0000256" key="14">
    <source>
        <dbReference type="SAM" id="MobiDB-lite"/>
    </source>
</evidence>
<dbReference type="InterPro" id="IPR003582">
    <property type="entry name" value="ShKT_dom"/>
</dbReference>
<dbReference type="InterPro" id="IPR001506">
    <property type="entry name" value="Peptidase_M12A"/>
</dbReference>
<feature type="domain" description="ShKT" evidence="15">
    <location>
        <begin position="704"/>
        <end position="738"/>
    </location>
</feature>
<feature type="binding site" evidence="12">
    <location>
        <position position="585"/>
    </location>
    <ligand>
        <name>Zn(2+)</name>
        <dbReference type="ChEBI" id="CHEBI:29105"/>
        <note>catalytic</note>
    </ligand>
</feature>
<evidence type="ECO:0000256" key="10">
    <source>
        <dbReference type="ARBA" id="ARBA00023180"/>
    </source>
</evidence>
<evidence type="ECO:0000256" key="13">
    <source>
        <dbReference type="RuleBase" id="RU361183"/>
    </source>
</evidence>
<evidence type="ECO:0000256" key="12">
    <source>
        <dbReference type="PROSITE-ProRule" id="PRU01211"/>
    </source>
</evidence>
<evidence type="ECO:0000259" key="16">
    <source>
        <dbReference type="PROSITE" id="PS51864"/>
    </source>
</evidence>
<dbReference type="PANTHER" id="PTHR10127:SF850">
    <property type="entry name" value="METALLOENDOPEPTIDASE"/>
    <property type="match status" value="1"/>
</dbReference>
<feature type="binding site" evidence="12">
    <location>
        <position position="575"/>
    </location>
    <ligand>
        <name>Zn(2+)</name>
        <dbReference type="ChEBI" id="CHEBI:29105"/>
        <note>catalytic</note>
    </ligand>
</feature>
<dbReference type="Pfam" id="PF01400">
    <property type="entry name" value="Astacin"/>
    <property type="match status" value="1"/>
</dbReference>
<dbReference type="Pfam" id="PF01549">
    <property type="entry name" value="ShK"/>
    <property type="match status" value="3"/>
</dbReference>
<keyword evidence="5 12" id="KW-0378">Hydrolase</keyword>
<dbReference type="KEGG" id="hazt:108666199"/>
<evidence type="ECO:0000313" key="18">
    <source>
        <dbReference type="RefSeq" id="XP_018008514.1"/>
    </source>
</evidence>
<feature type="domain" description="ShKT" evidence="15">
    <location>
        <begin position="743"/>
        <end position="777"/>
    </location>
</feature>
<dbReference type="PROSITE" id="PS51864">
    <property type="entry name" value="ASTACIN"/>
    <property type="match status" value="1"/>
</dbReference>
<dbReference type="Proteomes" id="UP000694843">
    <property type="component" value="Unplaced"/>
</dbReference>
<evidence type="ECO:0000256" key="7">
    <source>
        <dbReference type="ARBA" id="ARBA00023049"/>
    </source>
</evidence>
<dbReference type="InterPro" id="IPR006026">
    <property type="entry name" value="Peptidase_Metallo"/>
</dbReference>
<feature type="disulfide bond" evidence="11">
    <location>
        <begin position="788"/>
        <end position="822"/>
    </location>
</feature>